<accession>A0A0B6TYY5</accession>
<evidence type="ECO:0000313" key="2">
    <source>
        <dbReference type="EMBL" id="AJK69881.1"/>
    </source>
</evidence>
<dbReference type="HOGENOM" id="CLU_634178_0_0_11"/>
<dbReference type="STRING" id="1224162.B840_11550"/>
<feature type="transmembrane region" description="Helical" evidence="1">
    <location>
        <begin position="335"/>
        <end position="352"/>
    </location>
</feature>
<sequence>MRTPDIFIRAADWAHSRDFGCAAGIGLRRVLLELTGPPRVGACTLDGPVPVPTSWQVKGVAVTWPATTPGVDVLVLVHPGPLTSAIRSRVAAGPQAVITVPALPESLPFSPEQLLAVRARLLRGELRALAARHPHAAEELLAIAGSAGRSAGYSAAAPRIAVISPDPAVRVELPGMEIVADAEVDAVLAVAPPAGWAPADHPTLRDAARRAGRLVSTAPLPAGLPGTVARPGRPLVDAVRHALTLPAAPPPAPRPGTWLRAADQMERRRRLLLDAHLTDLVARRAAAELADLARAHGLEPAPSPDLREVGGQALLIALVAGAAAGRAAWPAGPAAGVLAGVLAALAAGGVRWRRGRREAHAVRAAGEAARIRRAPAHTPALWLRRTLAEEMQ</sequence>
<dbReference type="KEGG" id="cmq:B840_11550"/>
<gene>
    <name evidence="2" type="ORF">B840_11550</name>
</gene>
<proteinExistence type="predicted"/>
<dbReference type="OrthoDB" id="4410120at2"/>
<keyword evidence="1" id="KW-1133">Transmembrane helix</keyword>
<name>A0A0B6TYY5_9CORY</name>
<keyword evidence="3" id="KW-1185">Reference proteome</keyword>
<evidence type="ECO:0000313" key="3">
    <source>
        <dbReference type="Proteomes" id="UP000031928"/>
    </source>
</evidence>
<keyword evidence="1" id="KW-0812">Transmembrane</keyword>
<keyword evidence="1" id="KW-0472">Membrane</keyword>
<dbReference type="RefSeq" id="WP_052491187.1">
    <property type="nucleotide sequence ID" value="NZ_CP007790.1"/>
</dbReference>
<evidence type="ECO:0000256" key="1">
    <source>
        <dbReference type="SAM" id="Phobius"/>
    </source>
</evidence>
<organism evidence="2 3">
    <name type="scientific">Corynebacterium marinum DSM 44953</name>
    <dbReference type="NCBI Taxonomy" id="1224162"/>
    <lineage>
        <taxon>Bacteria</taxon>
        <taxon>Bacillati</taxon>
        <taxon>Actinomycetota</taxon>
        <taxon>Actinomycetes</taxon>
        <taxon>Mycobacteriales</taxon>
        <taxon>Corynebacteriaceae</taxon>
        <taxon>Corynebacterium</taxon>
    </lineage>
</organism>
<dbReference type="EMBL" id="CP007790">
    <property type="protein sequence ID" value="AJK69881.1"/>
    <property type="molecule type" value="Genomic_DNA"/>
</dbReference>
<protein>
    <submittedName>
        <fullName evidence="2">Uncharacterized protein</fullName>
    </submittedName>
</protein>
<dbReference type="AlphaFoldDB" id="A0A0B6TYY5"/>
<reference evidence="2 3" key="1">
    <citation type="submission" date="2014-05" db="EMBL/GenBank/DDBJ databases">
        <title>Complete genome sequence of Corynebacterium marinum DSM 44953.</title>
        <authorList>
            <person name="Schaffert L."/>
            <person name="Albersmeier A."/>
            <person name="Kalinowski J."/>
            <person name="Ruckert C."/>
        </authorList>
    </citation>
    <scope>NUCLEOTIDE SEQUENCE [LARGE SCALE GENOMIC DNA]</scope>
    <source>
        <strain evidence="2 3">DSM 44953</strain>
    </source>
</reference>
<dbReference type="Proteomes" id="UP000031928">
    <property type="component" value="Chromosome"/>
</dbReference>